<proteinExistence type="predicted"/>
<accession>A0A212J942</accession>
<organism evidence="1">
    <name type="scientific">uncultured Desulfovibrio sp</name>
    <dbReference type="NCBI Taxonomy" id="167968"/>
    <lineage>
        <taxon>Bacteria</taxon>
        <taxon>Pseudomonadati</taxon>
        <taxon>Thermodesulfobacteriota</taxon>
        <taxon>Desulfovibrionia</taxon>
        <taxon>Desulfovibrionales</taxon>
        <taxon>Desulfovibrionaceae</taxon>
        <taxon>Desulfovibrio</taxon>
        <taxon>environmental samples</taxon>
    </lineage>
</organism>
<name>A0A212J942_9BACT</name>
<sequence length="183" mass="19172">MLEAGVHQFLALLGKSRAQLFHAHGAKILRGGPGGGFGLFLGSHLDALPHHNDGLNGQLVSGAGQRLTREVKAHALDFIQHAAGLDRSAPTHGCALTGTLTGFQRLGRYGAVGEHTDPHFAATLDVTHHGDTSSFNLLAGKLAMLHGFKADITKRNGGAAGGQATQAAFLPLAEFNSFGRKHY</sequence>
<gene>
    <name evidence="1" type="ORF">KM92DES2_10698</name>
</gene>
<evidence type="ECO:0000313" key="1">
    <source>
        <dbReference type="EMBL" id="SBV95725.1"/>
    </source>
</evidence>
<reference evidence="1" key="1">
    <citation type="submission" date="2016-04" db="EMBL/GenBank/DDBJ databases">
        <authorList>
            <person name="Evans L.H."/>
            <person name="Alamgir A."/>
            <person name="Owens N."/>
            <person name="Weber N.D."/>
            <person name="Virtaneva K."/>
            <person name="Barbian K."/>
            <person name="Babar A."/>
            <person name="Rosenke K."/>
        </authorList>
    </citation>
    <scope>NUCLEOTIDE SEQUENCE</scope>
    <source>
        <strain evidence="1">92-2</strain>
    </source>
</reference>
<dbReference type="AlphaFoldDB" id="A0A212J942"/>
<dbReference type="EMBL" id="FLUP01000001">
    <property type="protein sequence ID" value="SBV95725.1"/>
    <property type="molecule type" value="Genomic_DNA"/>
</dbReference>
<protein>
    <submittedName>
        <fullName evidence="1">Uncharacterized protein</fullName>
    </submittedName>
</protein>